<dbReference type="EMBL" id="BAAAPN010000047">
    <property type="protein sequence ID" value="GAA1760614.1"/>
    <property type="molecule type" value="Genomic_DNA"/>
</dbReference>
<gene>
    <name evidence="2" type="ORF">GCM10009810_20200</name>
</gene>
<accession>A0ABN2KN24</accession>
<evidence type="ECO:0000313" key="2">
    <source>
        <dbReference type="EMBL" id="GAA1760614.1"/>
    </source>
</evidence>
<feature type="domain" description="AMIN-like" evidence="1">
    <location>
        <begin position="82"/>
        <end position="211"/>
    </location>
</feature>
<dbReference type="Pfam" id="PF24837">
    <property type="entry name" value="AMIN-like"/>
    <property type="match status" value="1"/>
</dbReference>
<reference evidence="2 3" key="1">
    <citation type="journal article" date="2019" name="Int. J. Syst. Evol. Microbiol.">
        <title>The Global Catalogue of Microorganisms (GCM) 10K type strain sequencing project: providing services to taxonomists for standard genome sequencing and annotation.</title>
        <authorList>
            <consortium name="The Broad Institute Genomics Platform"/>
            <consortium name="The Broad Institute Genome Sequencing Center for Infectious Disease"/>
            <person name="Wu L."/>
            <person name="Ma J."/>
        </authorList>
    </citation>
    <scope>NUCLEOTIDE SEQUENCE [LARGE SCALE GENOMIC DNA]</scope>
    <source>
        <strain evidence="2 3">JCM 15591</strain>
    </source>
</reference>
<protein>
    <recommendedName>
        <fullName evidence="1">AMIN-like domain-containing protein</fullName>
    </recommendedName>
</protein>
<name>A0ABN2KN24_9MICO</name>
<sequence>MMGTRVDEATTPHTRKIGEADMTTITRRITTLGAAAALAVSALAGASATAAPASAPAAGTSALCHYGWGSLPKVSATMVAGPLTNLRAGKHTCFDRLVVDVRGSAPGYRVEYVDQIIQDGSGTIVPVRGGAKIKITVNAPSYDGNGQIVYQPANPKEAVNVTGYAALRQVRWLGSFEGTSEFGVGVRARTPFRVTKLTDAGTSRLIIDIAHNW</sequence>
<evidence type="ECO:0000313" key="3">
    <source>
        <dbReference type="Proteomes" id="UP001501475"/>
    </source>
</evidence>
<dbReference type="InterPro" id="IPR056303">
    <property type="entry name" value="AMIN-like"/>
</dbReference>
<proteinExistence type="predicted"/>
<comment type="caution">
    <text evidence="2">The sequence shown here is derived from an EMBL/GenBank/DDBJ whole genome shotgun (WGS) entry which is preliminary data.</text>
</comment>
<keyword evidence="3" id="KW-1185">Reference proteome</keyword>
<dbReference type="Proteomes" id="UP001501475">
    <property type="component" value="Unassembled WGS sequence"/>
</dbReference>
<evidence type="ECO:0000259" key="1">
    <source>
        <dbReference type="Pfam" id="PF24837"/>
    </source>
</evidence>
<organism evidence="2 3">
    <name type="scientific">Nostocoides vanveenii</name>
    <dbReference type="NCBI Taxonomy" id="330835"/>
    <lineage>
        <taxon>Bacteria</taxon>
        <taxon>Bacillati</taxon>
        <taxon>Actinomycetota</taxon>
        <taxon>Actinomycetes</taxon>
        <taxon>Micrococcales</taxon>
        <taxon>Intrasporangiaceae</taxon>
        <taxon>Nostocoides</taxon>
    </lineage>
</organism>